<organism evidence="1 2">
    <name type="scientific">Kiloniella antarctica</name>
    <dbReference type="NCBI Taxonomy" id="1550907"/>
    <lineage>
        <taxon>Bacteria</taxon>
        <taxon>Pseudomonadati</taxon>
        <taxon>Pseudomonadota</taxon>
        <taxon>Alphaproteobacteria</taxon>
        <taxon>Rhodospirillales</taxon>
        <taxon>Kiloniellaceae</taxon>
        <taxon>Kiloniella</taxon>
    </lineage>
</organism>
<accession>A0ABW5BHF6</accession>
<dbReference type="RefSeq" id="WP_380249142.1">
    <property type="nucleotide sequence ID" value="NZ_JBHUII010000001.1"/>
</dbReference>
<sequence>MLTEGLFSFSQHELNRQCYSLNPLPILPGFEDVLNLWDSKRNGHLLPAWDNFQFDDFGGVHSRVSVSEKEDNDFRFKIYGSDFARLRDRDLTNKLLCASVGVNWKGGAYAYFAEISKGPYIGRTQGVVPDARCHLVKINSIDLPLGEDGKNVSHCLHVIDL</sequence>
<proteinExistence type="predicted"/>
<comment type="caution">
    <text evidence="1">The sequence shown here is derived from an EMBL/GenBank/DDBJ whole genome shotgun (WGS) entry which is preliminary data.</text>
</comment>
<protein>
    <submittedName>
        <fullName evidence="1">Uncharacterized protein</fullName>
    </submittedName>
</protein>
<dbReference type="EMBL" id="JBHUII010000001">
    <property type="protein sequence ID" value="MFD2205009.1"/>
    <property type="molecule type" value="Genomic_DNA"/>
</dbReference>
<dbReference type="Proteomes" id="UP001597294">
    <property type="component" value="Unassembled WGS sequence"/>
</dbReference>
<gene>
    <name evidence="1" type="ORF">ACFSKO_05290</name>
</gene>
<reference evidence="2" key="1">
    <citation type="journal article" date="2019" name="Int. J. Syst. Evol. Microbiol.">
        <title>The Global Catalogue of Microorganisms (GCM) 10K type strain sequencing project: providing services to taxonomists for standard genome sequencing and annotation.</title>
        <authorList>
            <consortium name="The Broad Institute Genomics Platform"/>
            <consortium name="The Broad Institute Genome Sequencing Center for Infectious Disease"/>
            <person name="Wu L."/>
            <person name="Ma J."/>
        </authorList>
    </citation>
    <scope>NUCLEOTIDE SEQUENCE [LARGE SCALE GENOMIC DNA]</scope>
    <source>
        <strain evidence="2">CGMCC 4.7192</strain>
    </source>
</reference>
<keyword evidence="2" id="KW-1185">Reference proteome</keyword>
<name>A0ABW5BHF6_9PROT</name>
<evidence type="ECO:0000313" key="1">
    <source>
        <dbReference type="EMBL" id="MFD2205009.1"/>
    </source>
</evidence>
<evidence type="ECO:0000313" key="2">
    <source>
        <dbReference type="Proteomes" id="UP001597294"/>
    </source>
</evidence>